<evidence type="ECO:0000313" key="3">
    <source>
        <dbReference type="Proteomes" id="UP000225277"/>
    </source>
</evidence>
<dbReference type="SUPFAM" id="SSF53335">
    <property type="entry name" value="S-adenosyl-L-methionine-dependent methyltransferases"/>
    <property type="match status" value="1"/>
</dbReference>
<dbReference type="PANTHER" id="PTHR18895">
    <property type="entry name" value="HEMK METHYLTRANSFERASE"/>
    <property type="match status" value="1"/>
</dbReference>
<dbReference type="GO" id="GO:0005739">
    <property type="term" value="C:mitochondrion"/>
    <property type="evidence" value="ECO:0007669"/>
    <property type="project" value="TreeGrafter"/>
</dbReference>
<reference evidence="2 3" key="1">
    <citation type="submission" date="2016-03" db="EMBL/GenBank/DDBJ databases">
        <authorList>
            <person name="Ploux O."/>
        </authorList>
    </citation>
    <scope>NUCLEOTIDE SEQUENCE [LARGE SCALE GENOMIC DNA]</scope>
    <source>
        <strain evidence="2 3">URUG2</strain>
    </source>
</reference>
<protein>
    <recommendedName>
        <fullName evidence="1">Release factor glutamine methyltransferase N-terminal domain-containing protein</fullName>
    </recommendedName>
</protein>
<dbReference type="Gene3D" id="1.10.8.10">
    <property type="entry name" value="DNA helicase RuvA subunit, C-terminal domain"/>
    <property type="match status" value="1"/>
</dbReference>
<dbReference type="STRING" id="112498.A0A2D3VE65"/>
<dbReference type="GeneID" id="35601023"/>
<gene>
    <name evidence="2" type="ORF">RCC_05876</name>
</gene>
<dbReference type="Proteomes" id="UP000225277">
    <property type="component" value="Unassembled WGS sequence"/>
</dbReference>
<evidence type="ECO:0000259" key="1">
    <source>
        <dbReference type="Pfam" id="PF17827"/>
    </source>
</evidence>
<dbReference type="PROSITE" id="PS00092">
    <property type="entry name" value="N6_MTASE"/>
    <property type="match status" value="1"/>
</dbReference>
<dbReference type="GO" id="GO:0003676">
    <property type="term" value="F:nucleic acid binding"/>
    <property type="evidence" value="ECO:0007669"/>
    <property type="project" value="InterPro"/>
</dbReference>
<dbReference type="GO" id="GO:0032259">
    <property type="term" value="P:methylation"/>
    <property type="evidence" value="ECO:0007669"/>
    <property type="project" value="InterPro"/>
</dbReference>
<dbReference type="RefSeq" id="XP_023626908.1">
    <property type="nucleotide sequence ID" value="XM_023771140.1"/>
</dbReference>
<organism evidence="2 3">
    <name type="scientific">Ramularia collo-cygni</name>
    <dbReference type="NCBI Taxonomy" id="112498"/>
    <lineage>
        <taxon>Eukaryota</taxon>
        <taxon>Fungi</taxon>
        <taxon>Dikarya</taxon>
        <taxon>Ascomycota</taxon>
        <taxon>Pezizomycotina</taxon>
        <taxon>Dothideomycetes</taxon>
        <taxon>Dothideomycetidae</taxon>
        <taxon>Mycosphaerellales</taxon>
        <taxon>Mycosphaerellaceae</taxon>
        <taxon>Ramularia</taxon>
    </lineage>
</organism>
<accession>A0A2D3VE65</accession>
<dbReference type="GO" id="GO:0008168">
    <property type="term" value="F:methyltransferase activity"/>
    <property type="evidence" value="ECO:0007669"/>
    <property type="project" value="InterPro"/>
</dbReference>
<dbReference type="InterPro" id="IPR029063">
    <property type="entry name" value="SAM-dependent_MTases_sf"/>
</dbReference>
<proteinExistence type="predicted"/>
<dbReference type="PANTHER" id="PTHR18895:SF74">
    <property type="entry name" value="MTRF1L RELEASE FACTOR GLUTAMINE METHYLTRANSFERASE"/>
    <property type="match status" value="1"/>
</dbReference>
<feature type="domain" description="Release factor glutamine methyltransferase N-terminal" evidence="1">
    <location>
        <begin position="31"/>
        <end position="81"/>
    </location>
</feature>
<dbReference type="InterPro" id="IPR050320">
    <property type="entry name" value="N5-glutamine_MTase"/>
</dbReference>
<dbReference type="EMBL" id="FJUY01000008">
    <property type="protein sequence ID" value="CZT20019.1"/>
    <property type="molecule type" value="Genomic_DNA"/>
</dbReference>
<dbReference type="Gene3D" id="3.40.50.150">
    <property type="entry name" value="Vaccinia Virus protein VP39"/>
    <property type="match status" value="1"/>
</dbReference>
<dbReference type="CDD" id="cd02440">
    <property type="entry name" value="AdoMet_MTases"/>
    <property type="match status" value="1"/>
</dbReference>
<dbReference type="AlphaFoldDB" id="A0A2D3VE65"/>
<dbReference type="InterPro" id="IPR002052">
    <property type="entry name" value="DNA_methylase_N6_adenine_CS"/>
</dbReference>
<evidence type="ECO:0000313" key="2">
    <source>
        <dbReference type="EMBL" id="CZT20019.1"/>
    </source>
</evidence>
<dbReference type="OrthoDB" id="269872at2759"/>
<keyword evidence="3" id="KW-1185">Reference proteome</keyword>
<name>A0A2D3VE65_9PEZI</name>
<dbReference type="Pfam" id="PF17827">
    <property type="entry name" value="PrmC_N"/>
    <property type="match status" value="1"/>
</dbReference>
<sequence>MPRINPKDILRARSSANKALLSLLPVCRDLRSARNEVKWMTEHALDIARRLDGAEPVQHAHILSNYVQRRAGGEPLQYILGSEYFGELEIKCRPGVLIPRQETAASVTHLARLLHKSASPLKVLDLCTGTGCIPLLFHNVFYSSRAAKGSSPPALDILGVDISSVALSLARENLVHQIASQAQKQATSQEQTRSLHRIGFVQADVSQTEKSLLPALARVSHLDEEDLPPSFDILISNPPYISPSARLPRSVRLYEPELALIPSSPSSSKLVRGDEFYPALLNAADLVNAKILLFEVGDLEQAKRVAGMAIRKGAWDTVEIWRDDPSHDAEEVLEIAGERVQVRGEGNGRSVVAFRGDGNGWIDSY</sequence>
<dbReference type="InterPro" id="IPR040758">
    <property type="entry name" value="PrmC_N"/>
</dbReference>